<dbReference type="InterPro" id="IPR006108">
    <property type="entry name" value="3HC_DH_C"/>
</dbReference>
<dbReference type="RefSeq" id="WP_210683406.1">
    <property type="nucleotide sequence ID" value="NZ_JAGMWN010000011.1"/>
</dbReference>
<evidence type="ECO:0000256" key="1">
    <source>
        <dbReference type="ARBA" id="ARBA00023002"/>
    </source>
</evidence>
<dbReference type="NCBIfam" id="NF006124">
    <property type="entry name" value="PRK08268.1"/>
    <property type="match status" value="1"/>
</dbReference>
<evidence type="ECO:0000259" key="3">
    <source>
        <dbReference type="Pfam" id="PF02737"/>
    </source>
</evidence>
<name>A0A8J7S8H1_9PROT</name>
<sequence>MRDMKADGVTLGIIGAGAMGSGIAQVAATGGIRVLIHDARAGAAEKACAAIAARLTKRAEAGKMDRAEAEAAIARLGAAEGMADMAPCDVVIEAVIEDLAVKRAVFAELEGVVAPDAILASNTSSLPIGAIAASSTHRGRIAGMHFFNPVPVMKLVEVIRAPETTDDVHAALMILAERMGRTPVAVRDTPGFLVNFGGRAYPTEALAILHERVAEPAAIDAVMRDGFGFRMGPFELMDLTGIDVNYPVTRFVHESAFGDPRLRSTPAHRYLFETGSLGRKSGRGFFAYDADGKALAHPDSGSTAEPAAAVVLDGDDPVLRDLVLASGATILDADDGVAPVLAAPLGEDATAHAVRRGLDARRLVCLDTVPDTSVRVTLMTAPGADPAIRDSVIARFAMARKVTAIQDSPGFIAQRIVAMVANLGCEMAQTGLAAPEDIDLAMRLGLNYPKGPLELADALGPDRVLEILTRLQALTGDDRYRPSQWLRRRAALGRSARMAA</sequence>
<feature type="domain" description="3-hydroxyacyl-CoA dehydrogenase NAD binding" evidence="3">
    <location>
        <begin position="11"/>
        <end position="189"/>
    </location>
</feature>
<dbReference type="EMBL" id="JAGMWN010000011">
    <property type="protein sequence ID" value="MBP5858819.1"/>
    <property type="molecule type" value="Genomic_DNA"/>
</dbReference>
<keyword evidence="5" id="KW-1185">Reference proteome</keyword>
<dbReference type="GO" id="GO:0003857">
    <property type="term" value="F:(3S)-3-hydroxyacyl-CoA dehydrogenase (NAD+) activity"/>
    <property type="evidence" value="ECO:0007669"/>
    <property type="project" value="UniProtKB-EC"/>
</dbReference>
<organism evidence="4 5">
    <name type="scientific">Marivibrio halodurans</name>
    <dbReference type="NCBI Taxonomy" id="2039722"/>
    <lineage>
        <taxon>Bacteria</taxon>
        <taxon>Pseudomonadati</taxon>
        <taxon>Pseudomonadota</taxon>
        <taxon>Alphaproteobacteria</taxon>
        <taxon>Rhodospirillales</taxon>
        <taxon>Rhodospirillaceae</taxon>
        <taxon>Marivibrio</taxon>
    </lineage>
</organism>
<dbReference type="FunFam" id="3.40.50.720:FF:000009">
    <property type="entry name" value="Fatty oxidation complex, alpha subunit"/>
    <property type="match status" value="1"/>
</dbReference>
<dbReference type="SUPFAM" id="SSF48179">
    <property type="entry name" value="6-phosphogluconate dehydrogenase C-terminal domain-like"/>
    <property type="match status" value="2"/>
</dbReference>
<reference evidence="4" key="1">
    <citation type="submission" date="2021-04" db="EMBL/GenBank/DDBJ databases">
        <authorList>
            <person name="Zhang D.-C."/>
        </authorList>
    </citation>
    <scope>NUCLEOTIDE SEQUENCE</scope>
    <source>
        <strain evidence="4">CGMCC 1.15697</strain>
    </source>
</reference>
<gene>
    <name evidence="4" type="ORF">KAJ83_17505</name>
</gene>
<dbReference type="Gene3D" id="1.10.1040.10">
    <property type="entry name" value="N-(1-d-carboxylethyl)-l-norvaline Dehydrogenase, domain 2"/>
    <property type="match status" value="2"/>
</dbReference>
<dbReference type="PANTHER" id="PTHR48075">
    <property type="entry name" value="3-HYDROXYACYL-COA DEHYDROGENASE FAMILY PROTEIN"/>
    <property type="match status" value="1"/>
</dbReference>
<feature type="domain" description="3-hydroxyacyl-CoA dehydrogenase C-terminal" evidence="2">
    <location>
        <begin position="410"/>
        <end position="497"/>
    </location>
</feature>
<dbReference type="Gene3D" id="3.40.50.720">
    <property type="entry name" value="NAD(P)-binding Rossmann-like Domain"/>
    <property type="match status" value="1"/>
</dbReference>
<evidence type="ECO:0000313" key="4">
    <source>
        <dbReference type="EMBL" id="MBP5858819.1"/>
    </source>
</evidence>
<protein>
    <submittedName>
        <fullName evidence="4">3-hydroxyacyl-CoA dehydrogenase</fullName>
        <ecNumber evidence="4">1.1.1.35</ecNumber>
    </submittedName>
</protein>
<dbReference type="GO" id="GO:0070403">
    <property type="term" value="F:NAD+ binding"/>
    <property type="evidence" value="ECO:0007669"/>
    <property type="project" value="InterPro"/>
</dbReference>
<dbReference type="SUPFAM" id="SSF51735">
    <property type="entry name" value="NAD(P)-binding Rossmann-fold domains"/>
    <property type="match status" value="1"/>
</dbReference>
<dbReference type="Proteomes" id="UP000672602">
    <property type="component" value="Unassembled WGS sequence"/>
</dbReference>
<dbReference type="InterPro" id="IPR008927">
    <property type="entry name" value="6-PGluconate_DH-like_C_sf"/>
</dbReference>
<keyword evidence="1 4" id="KW-0560">Oxidoreductase</keyword>
<evidence type="ECO:0000259" key="2">
    <source>
        <dbReference type="Pfam" id="PF00725"/>
    </source>
</evidence>
<comment type="caution">
    <text evidence="4">The sequence shown here is derived from an EMBL/GenBank/DDBJ whole genome shotgun (WGS) entry which is preliminary data.</text>
</comment>
<accession>A0A8J7S8H1</accession>
<dbReference type="GO" id="GO:0008691">
    <property type="term" value="F:3-hydroxybutyryl-CoA dehydrogenase activity"/>
    <property type="evidence" value="ECO:0007669"/>
    <property type="project" value="TreeGrafter"/>
</dbReference>
<dbReference type="GO" id="GO:0006635">
    <property type="term" value="P:fatty acid beta-oxidation"/>
    <property type="evidence" value="ECO:0007669"/>
    <property type="project" value="TreeGrafter"/>
</dbReference>
<dbReference type="InterPro" id="IPR013328">
    <property type="entry name" value="6PGD_dom2"/>
</dbReference>
<dbReference type="PANTHER" id="PTHR48075:SF5">
    <property type="entry name" value="3-HYDROXYBUTYRYL-COA DEHYDROGENASE"/>
    <property type="match status" value="1"/>
</dbReference>
<dbReference type="Pfam" id="PF02737">
    <property type="entry name" value="3HCDH_N"/>
    <property type="match status" value="1"/>
</dbReference>
<dbReference type="AlphaFoldDB" id="A0A8J7S8H1"/>
<dbReference type="Pfam" id="PF00725">
    <property type="entry name" value="3HCDH"/>
    <property type="match status" value="2"/>
</dbReference>
<feature type="domain" description="3-hydroxyacyl-CoA dehydrogenase C-terminal" evidence="2">
    <location>
        <begin position="191"/>
        <end position="288"/>
    </location>
</feature>
<evidence type="ECO:0000313" key="5">
    <source>
        <dbReference type="Proteomes" id="UP000672602"/>
    </source>
</evidence>
<dbReference type="InterPro" id="IPR036291">
    <property type="entry name" value="NAD(P)-bd_dom_sf"/>
</dbReference>
<dbReference type="InterPro" id="IPR006176">
    <property type="entry name" value="3-OHacyl-CoA_DH_NAD-bd"/>
</dbReference>
<dbReference type="EC" id="1.1.1.35" evidence="4"/>
<proteinExistence type="predicted"/>